<name>A0A0P7FXM8_9EURY</name>
<sequence length="62" mass="6654">MGEVGKAVVVGDESLTLSELTEFLDGRLASFKHPKALAFVDEMPTSGPSKIDRSAVDDRFGE</sequence>
<reference evidence="2" key="1">
    <citation type="submission" date="2013-11" db="EMBL/GenBank/DDBJ databases">
        <authorList>
            <person name="Hoang H.T."/>
            <person name="Killian M.L."/>
            <person name="Madson D.M."/>
            <person name="Arruda P.H.E."/>
            <person name="Sun D."/>
            <person name="Schwartz K.J."/>
            <person name="Yoon K."/>
        </authorList>
    </citation>
    <scope>NUCLEOTIDE SEQUENCE [LARGE SCALE GENOMIC DNA]</scope>
    <source>
        <strain evidence="2">CDK2</strain>
    </source>
</reference>
<evidence type="ECO:0000313" key="2">
    <source>
        <dbReference type="Proteomes" id="UP000050535"/>
    </source>
</evidence>
<dbReference type="Proteomes" id="UP000050535">
    <property type="component" value="Unassembled WGS sequence"/>
</dbReference>
<dbReference type="EMBL" id="LGUC01000001">
    <property type="protein sequence ID" value="KPN31989.1"/>
    <property type="molecule type" value="Genomic_DNA"/>
</dbReference>
<comment type="caution">
    <text evidence="1">The sequence shown here is derived from an EMBL/GenBank/DDBJ whole genome shotgun (WGS) entry which is preliminary data.</text>
</comment>
<evidence type="ECO:0000313" key="1">
    <source>
        <dbReference type="EMBL" id="KPN31989.1"/>
    </source>
</evidence>
<keyword evidence="2" id="KW-1185">Reference proteome</keyword>
<dbReference type="InterPro" id="IPR045851">
    <property type="entry name" value="AMP-bd_C_sf"/>
</dbReference>
<organism evidence="1 2">
    <name type="scientific">Halolamina pelagica</name>
    <dbReference type="NCBI Taxonomy" id="699431"/>
    <lineage>
        <taxon>Archaea</taxon>
        <taxon>Methanobacteriati</taxon>
        <taxon>Methanobacteriota</taxon>
        <taxon>Stenosarchaea group</taxon>
        <taxon>Halobacteria</taxon>
        <taxon>Halobacteriales</taxon>
        <taxon>Haloferacaceae</taxon>
    </lineage>
</organism>
<dbReference type="STRING" id="699431.SY89_02746"/>
<accession>A0A0P7FXM8</accession>
<protein>
    <submittedName>
        <fullName evidence="1">Acyl-CoA synthetase</fullName>
    </submittedName>
</protein>
<proteinExistence type="predicted"/>
<dbReference type="SUPFAM" id="SSF56801">
    <property type="entry name" value="Acetyl-CoA synthetase-like"/>
    <property type="match status" value="1"/>
</dbReference>
<dbReference type="Gene3D" id="3.30.300.30">
    <property type="match status" value="1"/>
</dbReference>
<gene>
    <name evidence="1" type="ORF">SY89_02746</name>
</gene>
<dbReference type="AlphaFoldDB" id="A0A0P7FXM8"/>